<feature type="region of interest" description="Disordered" evidence="1">
    <location>
        <begin position="32"/>
        <end position="51"/>
    </location>
</feature>
<name>A0A8B0SW75_KLEPN</name>
<proteinExistence type="predicted"/>
<dbReference type="EMBL" id="MN956836">
    <property type="protein sequence ID" value="QTX15076.1"/>
    <property type="molecule type" value="Genomic_DNA"/>
</dbReference>
<feature type="region of interest" description="Disordered" evidence="1">
    <location>
        <begin position="1"/>
        <end position="26"/>
    </location>
</feature>
<evidence type="ECO:0000313" key="2">
    <source>
        <dbReference type="EMBL" id="QTX15070.1"/>
    </source>
</evidence>
<dbReference type="AlphaFoldDB" id="A0A8B0SW75"/>
<accession>A0A8B0SW75</accession>
<dbReference type="EMBL" id="MN956836">
    <property type="protein sequence ID" value="QTX15070.1"/>
    <property type="molecule type" value="Genomic_DNA"/>
</dbReference>
<geneLocation type="plasmid" evidence="2">
    <name>p17-15-vir-like</name>
</geneLocation>
<reference evidence="2" key="1">
    <citation type="submission" date="2020-01" db="EMBL/GenBank/DDBJ databases">
        <authorList>
            <person name="Qin S."/>
        </authorList>
    </citation>
    <scope>NUCLEOTIDE SEQUENCE</scope>
    <source>
        <strain evidence="2">CVir17-16-YZ6g</strain>
        <plasmid evidence="2">p17-15-vir-like</plasmid>
    </source>
</reference>
<protein>
    <submittedName>
        <fullName evidence="2">Uncharacterized protein</fullName>
    </submittedName>
</protein>
<evidence type="ECO:0000256" key="1">
    <source>
        <dbReference type="SAM" id="MobiDB-lite"/>
    </source>
</evidence>
<sequence>MGAQLSFPATLFAGSPSPADGPGLEYRLSYTLNSSDQKKPVTPKPLHKLAQ</sequence>
<keyword evidence="2" id="KW-0614">Plasmid</keyword>
<organism evidence="2">
    <name type="scientific">Klebsiella pneumoniae</name>
    <dbReference type="NCBI Taxonomy" id="573"/>
    <lineage>
        <taxon>Bacteria</taxon>
        <taxon>Pseudomonadati</taxon>
        <taxon>Pseudomonadota</taxon>
        <taxon>Gammaproteobacteria</taxon>
        <taxon>Enterobacterales</taxon>
        <taxon>Enterobacteriaceae</taxon>
        <taxon>Klebsiella/Raoultella group</taxon>
        <taxon>Klebsiella</taxon>
        <taxon>Klebsiella pneumoniae complex</taxon>
    </lineage>
</organism>